<keyword evidence="3" id="KW-1185">Reference proteome</keyword>
<evidence type="ECO:0000313" key="3">
    <source>
        <dbReference type="Proteomes" id="UP000093807"/>
    </source>
</evidence>
<dbReference type="SUPFAM" id="SSF53720">
    <property type="entry name" value="ALDH-like"/>
    <property type="match status" value="1"/>
</dbReference>
<dbReference type="GO" id="GO:0003995">
    <property type="term" value="F:acyl-CoA dehydrogenase activity"/>
    <property type="evidence" value="ECO:0007669"/>
    <property type="project" value="InterPro"/>
</dbReference>
<accession>A0A199XSG1</accession>
<dbReference type="EMBL" id="JMTM01000035">
    <property type="protein sequence ID" value="OAZ04264.1"/>
    <property type="molecule type" value="Genomic_DNA"/>
</dbReference>
<proteinExistence type="predicted"/>
<dbReference type="GO" id="GO:0008218">
    <property type="term" value="P:bioluminescence"/>
    <property type="evidence" value="ECO:0007669"/>
    <property type="project" value="InterPro"/>
</dbReference>
<evidence type="ECO:0000313" key="2">
    <source>
        <dbReference type="EMBL" id="OAZ04264.1"/>
    </source>
</evidence>
<evidence type="ECO:0000256" key="1">
    <source>
        <dbReference type="ARBA" id="ARBA00022857"/>
    </source>
</evidence>
<gene>
    <name evidence="2" type="ORF">FLB_12580</name>
</gene>
<name>A0A199XSG1_9FLAO</name>
<organism evidence="2 3">
    <name type="scientific">Flavobacterium succinicans</name>
    <dbReference type="NCBI Taxonomy" id="29536"/>
    <lineage>
        <taxon>Bacteria</taxon>
        <taxon>Pseudomonadati</taxon>
        <taxon>Bacteroidota</taxon>
        <taxon>Flavobacteriia</taxon>
        <taxon>Flavobacteriales</taxon>
        <taxon>Flavobacteriaceae</taxon>
        <taxon>Flavobacterium</taxon>
    </lineage>
</organism>
<comment type="caution">
    <text evidence="2">The sequence shown here is derived from an EMBL/GenBank/DDBJ whole genome shotgun (WGS) entry which is preliminary data.</text>
</comment>
<dbReference type="InterPro" id="IPR016161">
    <property type="entry name" value="Ald_DH/histidinol_DH"/>
</dbReference>
<dbReference type="AlphaFoldDB" id="A0A199XSG1"/>
<dbReference type="InterPro" id="IPR008670">
    <property type="entry name" value="CoA_reduct_LuxC"/>
</dbReference>
<reference evidence="2 3" key="1">
    <citation type="submission" date="2016-06" db="EMBL/GenBank/DDBJ databases">
        <title>Draft genome sequence of Flavobacterium succinicans strain DD5b.</title>
        <authorList>
            <person name="Poehlein A."/>
            <person name="Daniel R."/>
            <person name="Simeonova D.D."/>
        </authorList>
    </citation>
    <scope>NUCLEOTIDE SEQUENCE [LARGE SCALE GENOMIC DNA]</scope>
    <source>
        <strain evidence="2 3">DD5b</strain>
    </source>
</reference>
<dbReference type="Pfam" id="PF05893">
    <property type="entry name" value="LuxC"/>
    <property type="match status" value="1"/>
</dbReference>
<sequence>MSLFSIFTIKKQLLSLASKKLIFVQNYNQKISYTSNMTLETKKSKFVELGKFLSQFSSLENPIKNEVQGNDLFFDECLTLIALSQSHNGWYTPEQVCFAFQSWSKALTKEKLDQWLSKYDFSAVQPKTIALILAGNIPLVGFHDFLSVLISGHSVQVKTSSNDQHLLPFLAKYLLHIAPEFKEKITFVEGKLENFDAVIATGSNNTARYFEYYFKDKPSVIRKNRNSVAIITGKETSEQLEALGEDIFRYFGLGCRNVSKLFVPKDYSFVPFFEAIFKYKDVIDYEKYANNYDYNKAVFLMSNFKLLDNGFLTIKEDHGYGSPISSVFYEYYENVGDVLQRLKDENEHIQCIVSDYLTPNSISFGSTQSPELWDYADNVDTISFLLTIK</sequence>
<dbReference type="Proteomes" id="UP000093807">
    <property type="component" value="Unassembled WGS sequence"/>
</dbReference>
<protein>
    <submittedName>
        <fullName evidence="2">Acyl-CoA reductase (LuxC)</fullName>
    </submittedName>
</protein>
<keyword evidence="1" id="KW-0521">NADP</keyword>
<dbReference type="PATRIC" id="fig|29536.5.peg.1327"/>